<keyword evidence="2" id="KW-0012">Acyltransferase</keyword>
<proteinExistence type="predicted"/>
<dbReference type="InterPro" id="IPR016181">
    <property type="entry name" value="Acyl_CoA_acyltransferase"/>
</dbReference>
<evidence type="ECO:0000259" key="1">
    <source>
        <dbReference type="PROSITE" id="PS51186"/>
    </source>
</evidence>
<keyword evidence="2" id="KW-0808">Transferase</keyword>
<evidence type="ECO:0000313" key="2">
    <source>
        <dbReference type="EMBL" id="MFC0423562.1"/>
    </source>
</evidence>
<dbReference type="RefSeq" id="WP_137645980.1">
    <property type="nucleotide sequence ID" value="NZ_BAABRM010000032.1"/>
</dbReference>
<accession>A0ABV6K2X2</accession>
<keyword evidence="3" id="KW-1185">Reference proteome</keyword>
<dbReference type="CDD" id="cd04301">
    <property type="entry name" value="NAT_SF"/>
    <property type="match status" value="1"/>
</dbReference>
<sequence length="175" mass="19639">MKLATLQRALPDFKIRLLTLQDQDDLLALENSNPTYHRYFSAQPLTLAEIQADLTATPADVAAEQKQVFGFYLANRLVAVLDILNRYPQERFLFIGLLMVNQAYQRKTVGRVIATGLMQAAKQSGIDWIQLTRVTADSGVAAFWEKLGFTDGDQLYLPLAHGERLAVTTMVRPLN</sequence>
<dbReference type="Pfam" id="PF00583">
    <property type="entry name" value="Acetyltransf_1"/>
    <property type="match status" value="1"/>
</dbReference>
<dbReference type="InterPro" id="IPR000182">
    <property type="entry name" value="GNAT_dom"/>
</dbReference>
<dbReference type="Proteomes" id="UP001589855">
    <property type="component" value="Unassembled WGS sequence"/>
</dbReference>
<dbReference type="EC" id="2.3.-.-" evidence="2"/>
<reference evidence="2 3" key="1">
    <citation type="submission" date="2024-09" db="EMBL/GenBank/DDBJ databases">
        <authorList>
            <person name="Sun Q."/>
            <person name="Mori K."/>
        </authorList>
    </citation>
    <scope>NUCLEOTIDE SEQUENCE [LARGE SCALE GENOMIC DNA]</scope>
    <source>
        <strain evidence="2 3">TBRC 4575</strain>
    </source>
</reference>
<organism evidence="2 3">
    <name type="scientific">Lactiplantibacillus plajomi</name>
    <dbReference type="NCBI Taxonomy" id="1457217"/>
    <lineage>
        <taxon>Bacteria</taxon>
        <taxon>Bacillati</taxon>
        <taxon>Bacillota</taxon>
        <taxon>Bacilli</taxon>
        <taxon>Lactobacillales</taxon>
        <taxon>Lactobacillaceae</taxon>
        <taxon>Lactiplantibacillus</taxon>
    </lineage>
</organism>
<comment type="caution">
    <text evidence="2">The sequence shown here is derived from an EMBL/GenBank/DDBJ whole genome shotgun (WGS) entry which is preliminary data.</text>
</comment>
<feature type="domain" description="N-acetyltransferase" evidence="1">
    <location>
        <begin position="13"/>
        <end position="175"/>
    </location>
</feature>
<dbReference type="GO" id="GO:0016746">
    <property type="term" value="F:acyltransferase activity"/>
    <property type="evidence" value="ECO:0007669"/>
    <property type="project" value="UniProtKB-KW"/>
</dbReference>
<name>A0ABV6K2X2_9LACO</name>
<dbReference type="PROSITE" id="PS51186">
    <property type="entry name" value="GNAT"/>
    <property type="match status" value="1"/>
</dbReference>
<protein>
    <submittedName>
        <fullName evidence="2">GNAT family N-acetyltransferase</fullName>
        <ecNumber evidence="2">2.3.-.-</ecNumber>
    </submittedName>
</protein>
<evidence type="ECO:0000313" key="3">
    <source>
        <dbReference type="Proteomes" id="UP001589855"/>
    </source>
</evidence>
<dbReference type="EMBL" id="JBHLUK010000054">
    <property type="protein sequence ID" value="MFC0423562.1"/>
    <property type="molecule type" value="Genomic_DNA"/>
</dbReference>
<gene>
    <name evidence="2" type="ORF">ACFFGS_05435</name>
</gene>
<dbReference type="SUPFAM" id="SSF55729">
    <property type="entry name" value="Acyl-CoA N-acyltransferases (Nat)"/>
    <property type="match status" value="1"/>
</dbReference>
<dbReference type="Gene3D" id="3.40.630.30">
    <property type="match status" value="1"/>
</dbReference>